<dbReference type="Proteomes" id="UP000481109">
    <property type="component" value="Unassembled WGS sequence"/>
</dbReference>
<dbReference type="EMBL" id="JAAKZW010000032">
    <property type="protein sequence ID" value="NGO76318.1"/>
    <property type="molecule type" value="Genomic_DNA"/>
</dbReference>
<dbReference type="SUPFAM" id="SSF52540">
    <property type="entry name" value="P-loop containing nucleoside triphosphate hydrolases"/>
    <property type="match status" value="1"/>
</dbReference>
<name>A0A6G4XFY9_9ACTN</name>
<accession>A0A6G4XFY9</accession>
<dbReference type="RefSeq" id="WP_165331817.1">
    <property type="nucleotide sequence ID" value="NZ_JAAKZW010000032.1"/>
</dbReference>
<dbReference type="Pfam" id="PF13671">
    <property type="entry name" value="AAA_33"/>
    <property type="match status" value="1"/>
</dbReference>
<dbReference type="InterPro" id="IPR027417">
    <property type="entry name" value="P-loop_NTPase"/>
</dbReference>
<organism evidence="1 2">
    <name type="scientific">Streptomyces mesophilus</name>
    <dbReference type="NCBI Taxonomy" id="1775132"/>
    <lineage>
        <taxon>Bacteria</taxon>
        <taxon>Bacillati</taxon>
        <taxon>Actinomycetota</taxon>
        <taxon>Actinomycetes</taxon>
        <taxon>Kitasatosporales</taxon>
        <taxon>Streptomycetaceae</taxon>
        <taxon>Streptomyces</taxon>
    </lineage>
</organism>
<keyword evidence="2" id="KW-1185">Reference proteome</keyword>
<proteinExistence type="predicted"/>
<dbReference type="PIRSF" id="PIRSF037081">
    <property type="entry name" value="P-loop_All4644_prd"/>
    <property type="match status" value="1"/>
</dbReference>
<dbReference type="InterPro" id="IPR017101">
    <property type="entry name" value="P-loop_ATP/GTP-bd_All4644_prd"/>
</dbReference>
<protein>
    <submittedName>
        <fullName evidence="1">AAA family ATPase</fullName>
    </submittedName>
</protein>
<evidence type="ECO:0000313" key="1">
    <source>
        <dbReference type="EMBL" id="NGO76318.1"/>
    </source>
</evidence>
<dbReference type="Gene3D" id="3.40.50.300">
    <property type="entry name" value="P-loop containing nucleotide triphosphate hydrolases"/>
    <property type="match status" value="1"/>
</dbReference>
<reference evidence="1 2" key="1">
    <citation type="submission" date="2020-02" db="EMBL/GenBank/DDBJ databases">
        <title>Whole-genome analyses of novel actinobacteria.</title>
        <authorList>
            <person name="Sahin N."/>
            <person name="Tokatli A."/>
        </authorList>
    </citation>
    <scope>NUCLEOTIDE SEQUENCE [LARGE SCALE GENOMIC DNA]</scope>
    <source>
        <strain evidence="1 2">YC504</strain>
    </source>
</reference>
<evidence type="ECO:0000313" key="2">
    <source>
        <dbReference type="Proteomes" id="UP000481109"/>
    </source>
</evidence>
<comment type="caution">
    <text evidence="1">The sequence shown here is derived from an EMBL/GenBank/DDBJ whole genome shotgun (WGS) entry which is preliminary data.</text>
</comment>
<dbReference type="AlphaFoldDB" id="A0A6G4XFY9"/>
<sequence length="166" mass="17783">MAEQQVQGEGELFPSGTLVVLVGPGGSGKSRFAAAFPASWVVNLDELRERLSDDAGEQSVTRPAVQLQDIVVSTRMKRGLTTIVDSTNVEASVRAGLVAKARAFGRPAAAVVFLTDLGVCLERNARRPANRRVPERVVRWQHEQTAAAVGLLSGERFADVRPVPPA</sequence>
<gene>
    <name evidence="1" type="ORF">G6045_11685</name>
</gene>